<dbReference type="PANTHER" id="PTHR10422:SF35">
    <property type="entry name" value="CYTOCHROME BO(3) UBIQUINOL OXIDASE SUBUNIT 1"/>
    <property type="match status" value="1"/>
</dbReference>
<dbReference type="PRINTS" id="PR01165">
    <property type="entry name" value="CYCOXIDASEI"/>
</dbReference>
<dbReference type="Pfam" id="PF00115">
    <property type="entry name" value="COX1"/>
    <property type="match status" value="1"/>
</dbReference>
<dbReference type="InterPro" id="IPR023616">
    <property type="entry name" value="Cyt_c_oxase-like_su1_dom"/>
</dbReference>
<dbReference type="GO" id="GO:0004129">
    <property type="term" value="F:cytochrome-c oxidase activity"/>
    <property type="evidence" value="ECO:0007669"/>
    <property type="project" value="InterPro"/>
</dbReference>
<accession>A0A0F9KM26</accession>
<feature type="domain" description="Cytochrome oxidase subunit I profile" evidence="9">
    <location>
        <begin position="25"/>
        <end position="138"/>
    </location>
</feature>
<gene>
    <name evidence="10" type="ORF">LCGC14_1686700</name>
</gene>
<dbReference type="GO" id="GO:0016020">
    <property type="term" value="C:membrane"/>
    <property type="evidence" value="ECO:0007669"/>
    <property type="project" value="InterPro"/>
</dbReference>
<dbReference type="Gene3D" id="1.20.210.10">
    <property type="entry name" value="Cytochrome c oxidase-like, subunit I domain"/>
    <property type="match status" value="1"/>
</dbReference>
<feature type="transmembrane region" description="Helical" evidence="8">
    <location>
        <begin position="90"/>
        <end position="115"/>
    </location>
</feature>
<sequence length="138" mass="15795">MTERENTAADGPDQEDEEVRRGQEERLRKVWAAPKGWRYWSAVNNTEVGIWYTAAAFGFMLFVGVLALTMRVQLAVPENDFLTATFYNQVYTLHGTVMMFLFAVPIFEAVAIILLPEMLGARDLPFPRLSAFGFWCFM</sequence>
<evidence type="ECO:0000256" key="6">
    <source>
        <dbReference type="ARBA" id="ARBA00023008"/>
    </source>
</evidence>
<evidence type="ECO:0000256" key="7">
    <source>
        <dbReference type="SAM" id="MobiDB-lite"/>
    </source>
</evidence>
<protein>
    <recommendedName>
        <fullName evidence="9">Cytochrome oxidase subunit I profile domain-containing protein</fullName>
    </recommendedName>
</protein>
<evidence type="ECO:0000256" key="2">
    <source>
        <dbReference type="ARBA" id="ARBA00022617"/>
    </source>
</evidence>
<dbReference type="SUPFAM" id="SSF81442">
    <property type="entry name" value="Cytochrome c oxidase subunit I-like"/>
    <property type="match status" value="1"/>
</dbReference>
<proteinExistence type="predicted"/>
<evidence type="ECO:0000256" key="4">
    <source>
        <dbReference type="ARBA" id="ARBA00022982"/>
    </source>
</evidence>
<dbReference type="InterPro" id="IPR036927">
    <property type="entry name" value="Cyt_c_oxase-like_su1_sf"/>
</dbReference>
<dbReference type="GO" id="GO:0046872">
    <property type="term" value="F:metal ion binding"/>
    <property type="evidence" value="ECO:0007669"/>
    <property type="project" value="UniProtKB-KW"/>
</dbReference>
<evidence type="ECO:0000256" key="1">
    <source>
        <dbReference type="ARBA" id="ARBA00022448"/>
    </source>
</evidence>
<evidence type="ECO:0000256" key="5">
    <source>
        <dbReference type="ARBA" id="ARBA00023004"/>
    </source>
</evidence>
<feature type="region of interest" description="Disordered" evidence="7">
    <location>
        <begin position="1"/>
        <end position="21"/>
    </location>
</feature>
<keyword evidence="5" id="KW-0408">Iron</keyword>
<organism evidence="10">
    <name type="scientific">marine sediment metagenome</name>
    <dbReference type="NCBI Taxonomy" id="412755"/>
    <lineage>
        <taxon>unclassified sequences</taxon>
        <taxon>metagenomes</taxon>
        <taxon>ecological metagenomes</taxon>
    </lineage>
</organism>
<evidence type="ECO:0000256" key="8">
    <source>
        <dbReference type="SAM" id="Phobius"/>
    </source>
</evidence>
<evidence type="ECO:0000313" key="10">
    <source>
        <dbReference type="EMBL" id="KKM16350.1"/>
    </source>
</evidence>
<dbReference type="GO" id="GO:0022904">
    <property type="term" value="P:respiratory electron transport chain"/>
    <property type="evidence" value="ECO:0007669"/>
    <property type="project" value="TreeGrafter"/>
</dbReference>
<dbReference type="GO" id="GO:0009060">
    <property type="term" value="P:aerobic respiration"/>
    <property type="evidence" value="ECO:0007669"/>
    <property type="project" value="InterPro"/>
</dbReference>
<keyword evidence="6" id="KW-0186">Copper</keyword>
<keyword evidence="8" id="KW-0812">Transmembrane</keyword>
<comment type="caution">
    <text evidence="10">The sequence shown here is derived from an EMBL/GenBank/DDBJ whole genome shotgun (WGS) entry which is preliminary data.</text>
</comment>
<dbReference type="PROSITE" id="PS50855">
    <property type="entry name" value="COX1"/>
    <property type="match status" value="1"/>
</dbReference>
<evidence type="ECO:0000259" key="9">
    <source>
        <dbReference type="PROSITE" id="PS50855"/>
    </source>
</evidence>
<dbReference type="GO" id="GO:0020037">
    <property type="term" value="F:heme binding"/>
    <property type="evidence" value="ECO:0007669"/>
    <property type="project" value="InterPro"/>
</dbReference>
<keyword evidence="1" id="KW-0813">Transport</keyword>
<keyword evidence="4" id="KW-0249">Electron transport</keyword>
<keyword evidence="2" id="KW-0349">Heme</keyword>
<dbReference type="EMBL" id="LAZR01014694">
    <property type="protein sequence ID" value="KKM16350.1"/>
    <property type="molecule type" value="Genomic_DNA"/>
</dbReference>
<keyword evidence="8" id="KW-0472">Membrane</keyword>
<keyword evidence="3" id="KW-0479">Metal-binding</keyword>
<feature type="transmembrane region" description="Helical" evidence="8">
    <location>
        <begin position="49"/>
        <end position="69"/>
    </location>
</feature>
<dbReference type="PANTHER" id="PTHR10422">
    <property type="entry name" value="CYTOCHROME C OXIDASE SUBUNIT 1"/>
    <property type="match status" value="1"/>
</dbReference>
<keyword evidence="8" id="KW-1133">Transmembrane helix</keyword>
<dbReference type="AlphaFoldDB" id="A0A0F9KM26"/>
<dbReference type="GO" id="GO:0015990">
    <property type="term" value="P:electron transport coupled proton transport"/>
    <property type="evidence" value="ECO:0007669"/>
    <property type="project" value="TreeGrafter"/>
</dbReference>
<name>A0A0F9KM26_9ZZZZ</name>
<feature type="non-terminal residue" evidence="10">
    <location>
        <position position="138"/>
    </location>
</feature>
<reference evidence="10" key="1">
    <citation type="journal article" date="2015" name="Nature">
        <title>Complex archaea that bridge the gap between prokaryotes and eukaryotes.</title>
        <authorList>
            <person name="Spang A."/>
            <person name="Saw J.H."/>
            <person name="Jorgensen S.L."/>
            <person name="Zaremba-Niedzwiedzka K."/>
            <person name="Martijn J."/>
            <person name="Lind A.E."/>
            <person name="van Eijk R."/>
            <person name="Schleper C."/>
            <person name="Guy L."/>
            <person name="Ettema T.J."/>
        </authorList>
    </citation>
    <scope>NUCLEOTIDE SEQUENCE</scope>
</reference>
<evidence type="ECO:0000256" key="3">
    <source>
        <dbReference type="ARBA" id="ARBA00022723"/>
    </source>
</evidence>
<dbReference type="InterPro" id="IPR000883">
    <property type="entry name" value="Cyt_C_Oxase_1"/>
</dbReference>